<feature type="domain" description="Excalibur calcium-binding" evidence="3">
    <location>
        <begin position="49"/>
        <end position="88"/>
    </location>
</feature>
<sequence length="109" mass="11732">MRTSRPAVVAIGVVLIAVLVLTMSGCGKSKKKKKYSSSSPGTSQTTGTPYRDCEEAWRLGNPPIRKTDKGYSTTLDRLDGKEDGVACATRPSSTRTPTKSPTRTPTKTR</sequence>
<dbReference type="PROSITE" id="PS51257">
    <property type="entry name" value="PROKAR_LIPOPROTEIN"/>
    <property type="match status" value="1"/>
</dbReference>
<dbReference type="InterPro" id="IPR008613">
    <property type="entry name" value="Excalibur_Ca-bd_domain"/>
</dbReference>
<evidence type="ECO:0000259" key="3">
    <source>
        <dbReference type="SMART" id="SM00894"/>
    </source>
</evidence>
<protein>
    <submittedName>
        <fullName evidence="4">Uncharacterized protein YceK</fullName>
    </submittedName>
</protein>
<dbReference type="Proteomes" id="UP001519325">
    <property type="component" value="Unassembled WGS sequence"/>
</dbReference>
<accession>A0ABS4QRE7</accession>
<name>A0ABS4QRE7_9NOCA</name>
<feature type="compositionally biased region" description="Low complexity" evidence="1">
    <location>
        <begin position="36"/>
        <end position="48"/>
    </location>
</feature>
<proteinExistence type="predicted"/>
<comment type="caution">
    <text evidence="4">The sequence shown here is derived from an EMBL/GenBank/DDBJ whole genome shotgun (WGS) entry which is preliminary data.</text>
</comment>
<dbReference type="RefSeq" id="WP_209897401.1">
    <property type="nucleotide sequence ID" value="NZ_JAGGMR010000001.1"/>
</dbReference>
<evidence type="ECO:0000313" key="4">
    <source>
        <dbReference type="EMBL" id="MBP2194254.1"/>
    </source>
</evidence>
<evidence type="ECO:0000256" key="1">
    <source>
        <dbReference type="SAM" id="MobiDB-lite"/>
    </source>
</evidence>
<feature type="region of interest" description="Disordered" evidence="1">
    <location>
        <begin position="26"/>
        <end position="109"/>
    </location>
</feature>
<feature type="compositionally biased region" description="Low complexity" evidence="1">
    <location>
        <begin position="89"/>
        <end position="109"/>
    </location>
</feature>
<dbReference type="Pfam" id="PF05901">
    <property type="entry name" value="Excalibur"/>
    <property type="match status" value="1"/>
</dbReference>
<reference evidence="4 5" key="1">
    <citation type="submission" date="2021-03" db="EMBL/GenBank/DDBJ databases">
        <title>Sequencing the genomes of 1000 actinobacteria strains.</title>
        <authorList>
            <person name="Klenk H.-P."/>
        </authorList>
    </citation>
    <scope>NUCLEOTIDE SEQUENCE [LARGE SCALE GENOMIC DNA]</scope>
    <source>
        <strain evidence="4 5">DSM 45516</strain>
    </source>
</reference>
<keyword evidence="2" id="KW-0812">Transmembrane</keyword>
<dbReference type="SMART" id="SM00894">
    <property type="entry name" value="Excalibur"/>
    <property type="match status" value="1"/>
</dbReference>
<keyword evidence="2" id="KW-1133">Transmembrane helix</keyword>
<evidence type="ECO:0000256" key="2">
    <source>
        <dbReference type="SAM" id="Phobius"/>
    </source>
</evidence>
<evidence type="ECO:0000313" key="5">
    <source>
        <dbReference type="Proteomes" id="UP001519325"/>
    </source>
</evidence>
<gene>
    <name evidence="4" type="ORF">BJ987_007155</name>
</gene>
<keyword evidence="5" id="KW-1185">Reference proteome</keyword>
<organism evidence="4 5">
    <name type="scientific">Nocardia goodfellowii</name>
    <dbReference type="NCBI Taxonomy" id="882446"/>
    <lineage>
        <taxon>Bacteria</taxon>
        <taxon>Bacillati</taxon>
        <taxon>Actinomycetota</taxon>
        <taxon>Actinomycetes</taxon>
        <taxon>Mycobacteriales</taxon>
        <taxon>Nocardiaceae</taxon>
        <taxon>Nocardia</taxon>
    </lineage>
</organism>
<dbReference type="EMBL" id="JAGGMR010000001">
    <property type="protein sequence ID" value="MBP2194254.1"/>
    <property type="molecule type" value="Genomic_DNA"/>
</dbReference>
<feature type="transmembrane region" description="Helical" evidence="2">
    <location>
        <begin position="6"/>
        <end position="26"/>
    </location>
</feature>
<keyword evidence="2" id="KW-0472">Membrane</keyword>